<dbReference type="Gramene" id="KGN44224">
    <property type="protein sequence ID" value="KGN44224"/>
    <property type="gene ID" value="Csa_7G232480"/>
</dbReference>
<evidence type="ECO:0000313" key="2">
    <source>
        <dbReference type="Proteomes" id="UP000029981"/>
    </source>
</evidence>
<reference evidence="1 2" key="1">
    <citation type="journal article" date="2009" name="Nat. Genet.">
        <title>The genome of the cucumber, Cucumis sativus L.</title>
        <authorList>
            <person name="Huang S."/>
            <person name="Li R."/>
            <person name="Zhang Z."/>
            <person name="Li L."/>
            <person name="Gu X."/>
            <person name="Fan W."/>
            <person name="Lucas W.J."/>
            <person name="Wang X."/>
            <person name="Xie B."/>
            <person name="Ni P."/>
            <person name="Ren Y."/>
            <person name="Zhu H."/>
            <person name="Li J."/>
            <person name="Lin K."/>
            <person name="Jin W."/>
            <person name="Fei Z."/>
            <person name="Li G."/>
            <person name="Staub J."/>
            <person name="Kilian A."/>
            <person name="van der Vossen E.A."/>
            <person name="Wu Y."/>
            <person name="Guo J."/>
            <person name="He J."/>
            <person name="Jia Z."/>
            <person name="Ren Y."/>
            <person name="Tian G."/>
            <person name="Lu Y."/>
            <person name="Ruan J."/>
            <person name="Qian W."/>
            <person name="Wang M."/>
            <person name="Huang Q."/>
            <person name="Li B."/>
            <person name="Xuan Z."/>
            <person name="Cao J."/>
            <person name="Asan"/>
            <person name="Wu Z."/>
            <person name="Zhang J."/>
            <person name="Cai Q."/>
            <person name="Bai Y."/>
            <person name="Zhao B."/>
            <person name="Han Y."/>
            <person name="Li Y."/>
            <person name="Li X."/>
            <person name="Wang S."/>
            <person name="Shi Q."/>
            <person name="Liu S."/>
            <person name="Cho W.K."/>
            <person name="Kim J.Y."/>
            <person name="Xu Y."/>
            <person name="Heller-Uszynska K."/>
            <person name="Miao H."/>
            <person name="Cheng Z."/>
            <person name="Zhang S."/>
            <person name="Wu J."/>
            <person name="Yang Y."/>
            <person name="Kang H."/>
            <person name="Li M."/>
            <person name="Liang H."/>
            <person name="Ren X."/>
            <person name="Shi Z."/>
            <person name="Wen M."/>
            <person name="Jian M."/>
            <person name="Yang H."/>
            <person name="Zhang G."/>
            <person name="Yang Z."/>
            <person name="Chen R."/>
            <person name="Liu S."/>
            <person name="Li J."/>
            <person name="Ma L."/>
            <person name="Liu H."/>
            <person name="Zhou Y."/>
            <person name="Zhao J."/>
            <person name="Fang X."/>
            <person name="Li G."/>
            <person name="Fang L."/>
            <person name="Li Y."/>
            <person name="Liu D."/>
            <person name="Zheng H."/>
            <person name="Zhang Y."/>
            <person name="Qin N."/>
            <person name="Li Z."/>
            <person name="Yang G."/>
            <person name="Yang S."/>
            <person name="Bolund L."/>
            <person name="Kristiansen K."/>
            <person name="Zheng H."/>
            <person name="Li S."/>
            <person name="Zhang X."/>
            <person name="Yang H."/>
            <person name="Wang J."/>
            <person name="Sun R."/>
            <person name="Zhang B."/>
            <person name="Jiang S."/>
            <person name="Wang J."/>
            <person name="Du Y."/>
            <person name="Li S."/>
        </authorList>
    </citation>
    <scope>NUCLEOTIDE SEQUENCE [LARGE SCALE GENOMIC DNA]</scope>
    <source>
        <strain evidence="2">cv. 9930</strain>
    </source>
</reference>
<sequence>MRAFNNPVEELELIAIPLKIIDLLLTVERGLLPPGWLSSSSVQDLLAILEKPCEGPRMTMGGWPGYRDSLILEVASFLKTWNKETFGITDDEKK</sequence>
<organism evidence="1 2">
    <name type="scientific">Cucumis sativus</name>
    <name type="common">Cucumber</name>
    <dbReference type="NCBI Taxonomy" id="3659"/>
    <lineage>
        <taxon>Eukaryota</taxon>
        <taxon>Viridiplantae</taxon>
        <taxon>Streptophyta</taxon>
        <taxon>Embryophyta</taxon>
        <taxon>Tracheophyta</taxon>
        <taxon>Spermatophyta</taxon>
        <taxon>Magnoliopsida</taxon>
        <taxon>eudicotyledons</taxon>
        <taxon>Gunneridae</taxon>
        <taxon>Pentapetalae</taxon>
        <taxon>rosids</taxon>
        <taxon>fabids</taxon>
        <taxon>Cucurbitales</taxon>
        <taxon>Cucurbitaceae</taxon>
        <taxon>Benincaseae</taxon>
        <taxon>Cucumis</taxon>
    </lineage>
</organism>
<proteinExistence type="predicted"/>
<gene>
    <name evidence="1" type="ORF">Csa_7G232480</name>
</gene>
<keyword evidence="2" id="KW-1185">Reference proteome</keyword>
<reference evidence="1 2" key="2">
    <citation type="journal article" date="2009" name="PLoS ONE">
        <title>An integrated genetic and cytogenetic map of the cucumber genome.</title>
        <authorList>
            <person name="Ren Y."/>
            <person name="Zhang Z."/>
            <person name="Liu J."/>
            <person name="Staub J.E."/>
            <person name="Han Y."/>
            <person name="Cheng Z."/>
            <person name="Li X."/>
            <person name="Lu J."/>
            <person name="Miao H."/>
            <person name="Kang H."/>
            <person name="Xie B."/>
            <person name="Gu X."/>
            <person name="Wang X."/>
            <person name="Du Y."/>
            <person name="Jin W."/>
            <person name="Huang S."/>
        </authorList>
    </citation>
    <scope>NUCLEOTIDE SEQUENCE [LARGE SCALE GENOMIC DNA]</scope>
    <source>
        <strain evidence="2">cv. 9930</strain>
    </source>
</reference>
<reference evidence="1 2" key="3">
    <citation type="journal article" date="2010" name="BMC Genomics">
        <title>Transcriptome sequencing and comparative analysis of cucumber flowers with different sex types.</title>
        <authorList>
            <person name="Guo S."/>
            <person name="Zheng Y."/>
            <person name="Joung J.G."/>
            <person name="Liu S."/>
            <person name="Zhang Z."/>
            <person name="Crasta O.R."/>
            <person name="Sobral B.W."/>
            <person name="Xu Y."/>
            <person name="Huang S."/>
            <person name="Fei Z."/>
        </authorList>
    </citation>
    <scope>NUCLEOTIDE SEQUENCE [LARGE SCALE GENOMIC DNA]</scope>
    <source>
        <strain evidence="2">cv. 9930</strain>
    </source>
</reference>
<dbReference type="EMBL" id="CM002928">
    <property type="protein sequence ID" value="KGN44224.1"/>
    <property type="molecule type" value="Genomic_DNA"/>
</dbReference>
<protein>
    <submittedName>
        <fullName evidence="1">Uncharacterized protein</fullName>
    </submittedName>
</protein>
<dbReference type="AlphaFoldDB" id="A0A0A0K5J4"/>
<reference evidence="1 2" key="4">
    <citation type="journal article" date="2011" name="BMC Genomics">
        <title>RNA-Seq improves annotation of protein-coding genes in the cucumber genome.</title>
        <authorList>
            <person name="Li Z."/>
            <person name="Zhang Z."/>
            <person name="Yan P."/>
            <person name="Huang S."/>
            <person name="Fei Z."/>
            <person name="Lin K."/>
        </authorList>
    </citation>
    <scope>NUCLEOTIDE SEQUENCE [LARGE SCALE GENOMIC DNA]</scope>
    <source>
        <strain evidence="2">cv. 9930</strain>
    </source>
</reference>
<accession>A0A0A0K5J4</accession>
<evidence type="ECO:0000313" key="1">
    <source>
        <dbReference type="EMBL" id="KGN44224.1"/>
    </source>
</evidence>
<name>A0A0A0K5J4_CUCSA</name>
<dbReference type="Proteomes" id="UP000029981">
    <property type="component" value="Chromosome 7"/>
</dbReference>